<dbReference type="RefSeq" id="WP_007240170.1">
    <property type="nucleotide sequence ID" value="NZ_BAFB01000190.1"/>
</dbReference>
<dbReference type="PANTHER" id="PTHR30011:SF16">
    <property type="entry name" value="C2H2 FINGER DOMAIN TRANSCRIPTION FACTOR (EUROFUNG)-RELATED"/>
    <property type="match status" value="1"/>
</dbReference>
<dbReference type="AlphaFoldDB" id="H5TR61"/>
<keyword evidence="2" id="KW-0288">FMN</keyword>
<proteinExistence type="predicted"/>
<comment type="caution">
    <text evidence="7">The sequence shown here is derived from an EMBL/GenBank/DDBJ whole genome shotgun (WGS) entry which is preliminary data.</text>
</comment>
<dbReference type="Pfam" id="PF00296">
    <property type="entry name" value="Bac_luciferase"/>
    <property type="match status" value="1"/>
</dbReference>
<keyword evidence="3" id="KW-0560">Oxidoreductase</keyword>
<evidence type="ECO:0000256" key="3">
    <source>
        <dbReference type="ARBA" id="ARBA00023002"/>
    </source>
</evidence>
<keyword evidence="1" id="KW-0285">Flavoprotein</keyword>
<dbReference type="GO" id="GO:0004497">
    <property type="term" value="F:monooxygenase activity"/>
    <property type="evidence" value="ECO:0007669"/>
    <property type="project" value="UniProtKB-KW"/>
</dbReference>
<evidence type="ECO:0000256" key="4">
    <source>
        <dbReference type="ARBA" id="ARBA00023033"/>
    </source>
</evidence>
<accession>H5TR61</accession>
<dbReference type="InterPro" id="IPR051260">
    <property type="entry name" value="Diverse_substr_monoxygenases"/>
</dbReference>
<sequence length="401" mass="43484">MSDSTSLSLAIGLQGAGRHPAAWRDPEARPDALFTARYWREAIVAAERAGADFVTLDDGFGVRPPLPHELSTSGRPVRTDLVNGRLDTVLVAARIAPLTTRIGLLPTVTVTHSEPFHTSKAIATLDYVSSGRAGVLLAVDDSPDNVRLFGRRDAETISDRSALHREAADYAEVLSRLWDSWEDDAEIRDASTGRFIDRDRVHHIDFDGEFFAVRGPSITPRPPQGRPPIAATASAGERSSREFLDGSADIGFFPNAEDRAASDTTAGDSDREGLRRYDDLVVYLDDTQQAASDRRACYDDWLGAEFDDVTQTFVGTATGLADLIEERNELGGRPSGIRLHPAAITHDLARIADDLAPELLRRSLVVDAASNPAGPQSLRDRQGLVRPANRYARAAVGGGVR</sequence>
<dbReference type="InterPro" id="IPR036661">
    <property type="entry name" value="Luciferase-like_sf"/>
</dbReference>
<evidence type="ECO:0000259" key="6">
    <source>
        <dbReference type="Pfam" id="PF00296"/>
    </source>
</evidence>
<keyword evidence="4" id="KW-0503">Monooxygenase</keyword>
<gene>
    <name evidence="7" type="ORF">GOOTI_190_00110</name>
</gene>
<dbReference type="InterPro" id="IPR011251">
    <property type="entry name" value="Luciferase-like_dom"/>
</dbReference>
<name>H5TR61_GORO1</name>
<dbReference type="PANTHER" id="PTHR30011">
    <property type="entry name" value="ALKANESULFONATE MONOOXYGENASE-RELATED"/>
    <property type="match status" value="1"/>
</dbReference>
<dbReference type="OrthoDB" id="4437611at2"/>
<dbReference type="Gene3D" id="3.20.20.30">
    <property type="entry name" value="Luciferase-like domain"/>
    <property type="match status" value="1"/>
</dbReference>
<keyword evidence="8" id="KW-1185">Reference proteome</keyword>
<evidence type="ECO:0000256" key="1">
    <source>
        <dbReference type="ARBA" id="ARBA00022630"/>
    </source>
</evidence>
<dbReference type="Proteomes" id="UP000005038">
    <property type="component" value="Unassembled WGS sequence"/>
</dbReference>
<feature type="region of interest" description="Disordered" evidence="5">
    <location>
        <begin position="215"/>
        <end position="240"/>
    </location>
</feature>
<dbReference type="STRING" id="1108044.GOOTI_190_00110"/>
<dbReference type="EMBL" id="BAFB01000190">
    <property type="protein sequence ID" value="GAB35969.1"/>
    <property type="molecule type" value="Genomic_DNA"/>
</dbReference>
<evidence type="ECO:0000256" key="2">
    <source>
        <dbReference type="ARBA" id="ARBA00022643"/>
    </source>
</evidence>
<feature type="domain" description="Luciferase-like" evidence="6">
    <location>
        <begin position="28"/>
        <end position="298"/>
    </location>
</feature>
<reference evidence="7" key="1">
    <citation type="submission" date="2012-02" db="EMBL/GenBank/DDBJ databases">
        <title>Whole genome shotgun sequence of Gordonia otitidis NBRC 100426.</title>
        <authorList>
            <person name="Yoshida I."/>
            <person name="Hosoyama A."/>
            <person name="Tsuchikane K."/>
            <person name="Katsumata H."/>
            <person name="Yamazaki S."/>
            <person name="Fujita N."/>
        </authorList>
    </citation>
    <scope>NUCLEOTIDE SEQUENCE [LARGE SCALE GENOMIC DNA]</scope>
    <source>
        <strain evidence="7">NBRC 100426</strain>
    </source>
</reference>
<organism evidence="7 8">
    <name type="scientific">Gordonia otitidis (strain DSM 44809 / CCUG 52243 / JCM 12355 / NBRC 100426 / IFM 10032)</name>
    <dbReference type="NCBI Taxonomy" id="1108044"/>
    <lineage>
        <taxon>Bacteria</taxon>
        <taxon>Bacillati</taxon>
        <taxon>Actinomycetota</taxon>
        <taxon>Actinomycetes</taxon>
        <taxon>Mycobacteriales</taxon>
        <taxon>Gordoniaceae</taxon>
        <taxon>Gordonia</taxon>
    </lineage>
</organism>
<dbReference type="SUPFAM" id="SSF51679">
    <property type="entry name" value="Bacterial luciferase-like"/>
    <property type="match status" value="1"/>
</dbReference>
<dbReference type="GO" id="GO:0016705">
    <property type="term" value="F:oxidoreductase activity, acting on paired donors, with incorporation or reduction of molecular oxygen"/>
    <property type="evidence" value="ECO:0007669"/>
    <property type="project" value="InterPro"/>
</dbReference>
<evidence type="ECO:0000313" key="7">
    <source>
        <dbReference type="EMBL" id="GAB35969.1"/>
    </source>
</evidence>
<evidence type="ECO:0000256" key="5">
    <source>
        <dbReference type="SAM" id="MobiDB-lite"/>
    </source>
</evidence>
<evidence type="ECO:0000313" key="8">
    <source>
        <dbReference type="Proteomes" id="UP000005038"/>
    </source>
</evidence>
<protein>
    <submittedName>
        <fullName evidence="7">Oxidoreductase</fullName>
    </submittedName>
</protein>